<organism evidence="1 2">
    <name type="scientific">Candidatus Taylorbacteria bacterium RIFCSPLOWO2_12_FULL_44_15c</name>
    <dbReference type="NCBI Taxonomy" id="1802333"/>
    <lineage>
        <taxon>Bacteria</taxon>
        <taxon>Candidatus Tayloriibacteriota</taxon>
    </lineage>
</organism>
<protein>
    <submittedName>
        <fullName evidence="1">Uncharacterized protein</fullName>
    </submittedName>
</protein>
<dbReference type="STRING" id="1802333.A3G03_00120"/>
<proteinExistence type="predicted"/>
<accession>A0A1G2P5D6</accession>
<dbReference type="EMBL" id="MHSL01000036">
    <property type="protein sequence ID" value="OHA42909.1"/>
    <property type="molecule type" value="Genomic_DNA"/>
</dbReference>
<reference evidence="1 2" key="1">
    <citation type="journal article" date="2016" name="Nat. Commun.">
        <title>Thousands of microbial genomes shed light on interconnected biogeochemical processes in an aquifer system.</title>
        <authorList>
            <person name="Anantharaman K."/>
            <person name="Brown C.T."/>
            <person name="Hug L.A."/>
            <person name="Sharon I."/>
            <person name="Castelle C.J."/>
            <person name="Probst A.J."/>
            <person name="Thomas B.C."/>
            <person name="Singh A."/>
            <person name="Wilkins M.J."/>
            <person name="Karaoz U."/>
            <person name="Brodie E.L."/>
            <person name="Williams K.H."/>
            <person name="Hubbard S.S."/>
            <person name="Banfield J.F."/>
        </authorList>
    </citation>
    <scope>NUCLEOTIDE SEQUENCE [LARGE SCALE GENOMIC DNA]</scope>
</reference>
<sequence length="116" mass="13511">MTSLLKPLISQNPEELLARLDEYGRVKDFWEKARIILAAKPNLIGEVLRKARKLEEQEGKRRLIRQLERAEGLVVSLSKPKQQGTEPTKVRFNPFFQFYQLGETIEPFNNETVTLE</sequence>
<dbReference type="Proteomes" id="UP000176355">
    <property type="component" value="Unassembled WGS sequence"/>
</dbReference>
<dbReference type="AlphaFoldDB" id="A0A1G2P5D6"/>
<evidence type="ECO:0000313" key="2">
    <source>
        <dbReference type="Proteomes" id="UP000176355"/>
    </source>
</evidence>
<evidence type="ECO:0000313" key="1">
    <source>
        <dbReference type="EMBL" id="OHA42909.1"/>
    </source>
</evidence>
<gene>
    <name evidence="1" type="ORF">A3G03_00120</name>
</gene>
<comment type="caution">
    <text evidence="1">The sequence shown here is derived from an EMBL/GenBank/DDBJ whole genome shotgun (WGS) entry which is preliminary data.</text>
</comment>
<name>A0A1G2P5D6_9BACT</name>